<comment type="caution">
    <text evidence="1">The sequence shown here is derived from an EMBL/GenBank/DDBJ whole genome shotgun (WGS) entry which is preliminary data.</text>
</comment>
<protein>
    <submittedName>
        <fullName evidence="1">Autotransporter-associated beta strand repeat (3 repeat)</fullName>
    </submittedName>
</protein>
<dbReference type="AlphaFoldDB" id="A0A0G2BK31"/>
<evidence type="ECO:0000313" key="1">
    <source>
        <dbReference type="EMBL" id="KKW46129.1"/>
    </source>
</evidence>
<organism evidence="1 2">
    <name type="scientific">Candidatus Kaiserbacteria bacterium GW2011_GWA2_58_9</name>
    <dbReference type="NCBI Taxonomy" id="1618672"/>
    <lineage>
        <taxon>Bacteria</taxon>
        <taxon>Candidatus Kaiseribacteriota</taxon>
    </lineage>
</organism>
<gene>
    <name evidence="1" type="ORF">UY98_C0032G0005</name>
</gene>
<proteinExistence type="predicted"/>
<sequence length="354" mass="35093">MQRSFVLVSTSITTGGNINATGTLQATGATTLYGALTVSGTGATALGGTLAVTGNTSLAQASSTNQTLSGNLWVNGNATTTGSNGNFATQGTLNVAGAAWASSTLQVTGETQLYSRLVMDNPGPTFSGASSRQTVQADANFSSFTGGYGAGVMGNALGTLASGNSIIGGLIGKYDISDGTDSDHPQAAVVGEIGENSAGTSDGAFIAVIGGDSGAVTSPAAFTVRNLNSTNGNGFSYGLDLFSTTIDTYLALRLANADIRLNFGDTIDNTAASSTTLSGDLTLTGDGTVSGGTLTLTTTNAATSTLVVGCIQMYATSTETPGKLTLVSDLGTASTTGANGLYFNPVWTFGSCPA</sequence>
<dbReference type="EMBL" id="LCSD01000032">
    <property type="protein sequence ID" value="KKW46129.1"/>
    <property type="molecule type" value="Genomic_DNA"/>
</dbReference>
<accession>A0A0G2BK31</accession>
<reference evidence="1 2" key="1">
    <citation type="journal article" date="2015" name="Nature">
        <title>rRNA introns, odd ribosomes, and small enigmatic genomes across a large radiation of phyla.</title>
        <authorList>
            <person name="Brown C.T."/>
            <person name="Hug L.A."/>
            <person name="Thomas B.C."/>
            <person name="Sharon I."/>
            <person name="Castelle C.J."/>
            <person name="Singh A."/>
            <person name="Wilkins M.J."/>
            <person name="Williams K.H."/>
            <person name="Banfield J.F."/>
        </authorList>
    </citation>
    <scope>NUCLEOTIDE SEQUENCE [LARGE SCALE GENOMIC DNA]</scope>
</reference>
<evidence type="ECO:0000313" key="2">
    <source>
        <dbReference type="Proteomes" id="UP000034789"/>
    </source>
</evidence>
<dbReference type="Proteomes" id="UP000034789">
    <property type="component" value="Unassembled WGS sequence"/>
</dbReference>
<name>A0A0G2BK31_9BACT</name>